<evidence type="ECO:0000313" key="2">
    <source>
        <dbReference type="EMBL" id="CAL1684224.1"/>
    </source>
</evidence>
<sequence>MSLDHSWIPRMVHQRYLKLPTVHCIWILDAGDTVHRENIAAREKWETTHPPTSHSRGLPAMLEMVFVSRYVIGIVFTSTITFTVTCACSIITSICDMRRN</sequence>
<evidence type="ECO:0000313" key="3">
    <source>
        <dbReference type="Proteomes" id="UP001497644"/>
    </source>
</evidence>
<proteinExistence type="predicted"/>
<feature type="transmembrane region" description="Helical" evidence="1">
    <location>
        <begin position="70"/>
        <end position="95"/>
    </location>
</feature>
<name>A0AAV2NWP1_9HYME</name>
<keyword evidence="1" id="KW-1133">Transmembrane helix</keyword>
<keyword evidence="1" id="KW-0812">Transmembrane</keyword>
<reference evidence="2" key="1">
    <citation type="submission" date="2024-04" db="EMBL/GenBank/DDBJ databases">
        <authorList>
            <consortium name="Molecular Ecology Group"/>
        </authorList>
    </citation>
    <scope>NUCLEOTIDE SEQUENCE</scope>
</reference>
<gene>
    <name evidence="2" type="ORF">LPLAT_LOCUS9895</name>
</gene>
<evidence type="ECO:0000256" key="1">
    <source>
        <dbReference type="SAM" id="Phobius"/>
    </source>
</evidence>
<protein>
    <submittedName>
        <fullName evidence="2">Uncharacterized protein</fullName>
    </submittedName>
</protein>
<organism evidence="2 3">
    <name type="scientific">Lasius platythorax</name>
    <dbReference type="NCBI Taxonomy" id="488582"/>
    <lineage>
        <taxon>Eukaryota</taxon>
        <taxon>Metazoa</taxon>
        <taxon>Ecdysozoa</taxon>
        <taxon>Arthropoda</taxon>
        <taxon>Hexapoda</taxon>
        <taxon>Insecta</taxon>
        <taxon>Pterygota</taxon>
        <taxon>Neoptera</taxon>
        <taxon>Endopterygota</taxon>
        <taxon>Hymenoptera</taxon>
        <taxon>Apocrita</taxon>
        <taxon>Aculeata</taxon>
        <taxon>Formicoidea</taxon>
        <taxon>Formicidae</taxon>
        <taxon>Formicinae</taxon>
        <taxon>Lasius</taxon>
        <taxon>Lasius</taxon>
    </lineage>
</organism>
<keyword evidence="3" id="KW-1185">Reference proteome</keyword>
<dbReference type="EMBL" id="OZ034828">
    <property type="protein sequence ID" value="CAL1684224.1"/>
    <property type="molecule type" value="Genomic_DNA"/>
</dbReference>
<dbReference type="Proteomes" id="UP001497644">
    <property type="component" value="Chromosome 5"/>
</dbReference>
<keyword evidence="1" id="KW-0472">Membrane</keyword>
<accession>A0AAV2NWP1</accession>
<dbReference type="AlphaFoldDB" id="A0AAV2NWP1"/>